<sequence length="225" mass="25113">MVSPKFKIGVLALQGAFSDHVDILNKLNPGCVFPVRTEKQLEECDALILPGGESTAISLIAERNGLLEPLRKFVRTKPSWGTCAGLILLADEANRVKQGGQELLGGLHVTVNRNQFGSQLESFEATLTIPCLSEVADIKDTNEAYRCLFIRAPVILEIKDKTTVEVLGTIDYHTTTSEKNNFPGLKDFIVAVKQDHILGTSFHPELTNDHRWHKYFLLMVEQHYI</sequence>
<protein>
    <submittedName>
        <fullName evidence="1">Senecionine N-oxygenase</fullName>
        <ecNumber evidence="1">4.3.3.6</ecNumber>
    </submittedName>
</protein>
<reference evidence="1" key="1">
    <citation type="submission" date="2022-04" db="EMBL/GenBank/DDBJ databases">
        <title>Genome of the entomopathogenic fungus Entomophthora muscae.</title>
        <authorList>
            <person name="Elya C."/>
            <person name="Lovett B.R."/>
            <person name="Lee E."/>
            <person name="Macias A.M."/>
            <person name="Hajek A.E."/>
            <person name="De Bivort B.L."/>
            <person name="Kasson M.T."/>
            <person name="De Fine Licht H.H."/>
            <person name="Stajich J.E."/>
        </authorList>
    </citation>
    <scope>NUCLEOTIDE SEQUENCE</scope>
    <source>
        <strain evidence="1">Berkeley</strain>
    </source>
</reference>
<accession>A0ACC2U8D4</accession>
<dbReference type="Proteomes" id="UP001165960">
    <property type="component" value="Unassembled WGS sequence"/>
</dbReference>
<evidence type="ECO:0000313" key="1">
    <source>
        <dbReference type="EMBL" id="KAJ9083083.1"/>
    </source>
</evidence>
<gene>
    <name evidence="1" type="primary">SNO1_2</name>
    <name evidence="1" type="ORF">DSO57_1038254</name>
</gene>
<organism evidence="1 2">
    <name type="scientific">Entomophthora muscae</name>
    <dbReference type="NCBI Taxonomy" id="34485"/>
    <lineage>
        <taxon>Eukaryota</taxon>
        <taxon>Fungi</taxon>
        <taxon>Fungi incertae sedis</taxon>
        <taxon>Zoopagomycota</taxon>
        <taxon>Entomophthoromycotina</taxon>
        <taxon>Entomophthoromycetes</taxon>
        <taxon>Entomophthorales</taxon>
        <taxon>Entomophthoraceae</taxon>
        <taxon>Entomophthora</taxon>
    </lineage>
</organism>
<evidence type="ECO:0000313" key="2">
    <source>
        <dbReference type="Proteomes" id="UP001165960"/>
    </source>
</evidence>
<proteinExistence type="predicted"/>
<comment type="caution">
    <text evidence="1">The sequence shown here is derived from an EMBL/GenBank/DDBJ whole genome shotgun (WGS) entry which is preliminary data.</text>
</comment>
<keyword evidence="2" id="KW-1185">Reference proteome</keyword>
<name>A0ACC2U8D4_9FUNG</name>
<dbReference type="EC" id="4.3.3.6" evidence="1"/>
<keyword evidence="1" id="KW-0456">Lyase</keyword>
<dbReference type="EMBL" id="QTSX02001178">
    <property type="protein sequence ID" value="KAJ9083083.1"/>
    <property type="molecule type" value="Genomic_DNA"/>
</dbReference>